<dbReference type="InterPro" id="IPR012263">
    <property type="entry name" value="M_m6A_EcoRV"/>
</dbReference>
<gene>
    <name evidence="4" type="ORF">HMPREF3185_01298</name>
</gene>
<dbReference type="PIRSF" id="PIRSF000398">
    <property type="entry name" value="M_m6A_EcoRV"/>
    <property type="match status" value="1"/>
</dbReference>
<evidence type="ECO:0000256" key="1">
    <source>
        <dbReference type="ARBA" id="ARBA00022603"/>
    </source>
</evidence>
<dbReference type="SUPFAM" id="SSF53335">
    <property type="entry name" value="S-adenosyl-L-methionine-dependent methyltransferases"/>
    <property type="match status" value="1"/>
</dbReference>
<keyword evidence="1 4" id="KW-0489">Methyltransferase</keyword>
<dbReference type="PANTHER" id="PTHR30481:SF4">
    <property type="entry name" value="SITE-SPECIFIC DNA-METHYLTRANSFERASE (ADENINE-SPECIFIC)"/>
    <property type="match status" value="1"/>
</dbReference>
<dbReference type="GO" id="GO:0043565">
    <property type="term" value="F:sequence-specific DNA binding"/>
    <property type="evidence" value="ECO:0007669"/>
    <property type="project" value="TreeGrafter"/>
</dbReference>
<name>A0A134B7E9_9PORP</name>
<evidence type="ECO:0000313" key="4">
    <source>
        <dbReference type="EMBL" id="KXB75858.1"/>
    </source>
</evidence>
<dbReference type="InterPro" id="IPR012327">
    <property type="entry name" value="MeTrfase_D12"/>
</dbReference>
<keyword evidence="3" id="KW-0949">S-adenosyl-L-methionine</keyword>
<evidence type="ECO:0000256" key="2">
    <source>
        <dbReference type="ARBA" id="ARBA00022679"/>
    </source>
</evidence>
<evidence type="ECO:0000256" key="3">
    <source>
        <dbReference type="ARBA" id="ARBA00022691"/>
    </source>
</evidence>
<dbReference type="OrthoDB" id="9805629at2"/>
<dbReference type="PATRIC" id="fig|322095.3.peg.1283"/>
<dbReference type="Gene3D" id="3.40.50.150">
    <property type="entry name" value="Vaccinia Virus protein VP39"/>
    <property type="match status" value="2"/>
</dbReference>
<evidence type="ECO:0000313" key="5">
    <source>
        <dbReference type="Proteomes" id="UP000070224"/>
    </source>
</evidence>
<dbReference type="EMBL" id="LSDK01000084">
    <property type="protein sequence ID" value="KXB75858.1"/>
    <property type="molecule type" value="Genomic_DNA"/>
</dbReference>
<dbReference type="GO" id="GO:0006298">
    <property type="term" value="P:mismatch repair"/>
    <property type="evidence" value="ECO:0007669"/>
    <property type="project" value="TreeGrafter"/>
</dbReference>
<reference evidence="5" key="1">
    <citation type="submission" date="2016-01" db="EMBL/GenBank/DDBJ databases">
        <authorList>
            <person name="Mitreva M."/>
            <person name="Pepin K.H."/>
            <person name="Mihindukulasuriya K.A."/>
            <person name="Fulton R."/>
            <person name="Fronick C."/>
            <person name="O'Laughlin M."/>
            <person name="Miner T."/>
            <person name="Herter B."/>
            <person name="Rosa B.A."/>
            <person name="Cordes M."/>
            <person name="Tomlinson C."/>
            <person name="Wollam A."/>
            <person name="Palsikar V.B."/>
            <person name="Mardis E.R."/>
            <person name="Wilson R.K."/>
        </authorList>
    </citation>
    <scope>NUCLEOTIDE SEQUENCE [LARGE SCALE GENOMIC DNA]</scope>
    <source>
        <strain evidence="5">KA00683</strain>
    </source>
</reference>
<accession>A0A134B7E9</accession>
<dbReference type="AlphaFoldDB" id="A0A134B7E9"/>
<comment type="caution">
    <text evidence="4">The sequence shown here is derived from an EMBL/GenBank/DDBJ whole genome shotgun (WGS) entry which is preliminary data.</text>
</comment>
<dbReference type="Pfam" id="PF02086">
    <property type="entry name" value="MethyltransfD12"/>
    <property type="match status" value="1"/>
</dbReference>
<dbReference type="GO" id="GO:0009307">
    <property type="term" value="P:DNA restriction-modification system"/>
    <property type="evidence" value="ECO:0007669"/>
    <property type="project" value="InterPro"/>
</dbReference>
<dbReference type="InterPro" id="IPR029063">
    <property type="entry name" value="SAM-dependent_MTases_sf"/>
</dbReference>
<dbReference type="Proteomes" id="UP000070224">
    <property type="component" value="Unassembled WGS sequence"/>
</dbReference>
<keyword evidence="5" id="KW-1185">Reference proteome</keyword>
<keyword evidence="2 4" id="KW-0808">Transferase</keyword>
<proteinExistence type="predicted"/>
<protein>
    <submittedName>
        <fullName evidence="4">D12 class N6 adenine-specific DNA methyltransferase</fullName>
    </submittedName>
</protein>
<dbReference type="STRING" id="322095.HMPREF3185_01298"/>
<dbReference type="RefSeq" id="WP_060935563.1">
    <property type="nucleotide sequence ID" value="NZ_KQ960447.1"/>
</dbReference>
<dbReference type="GO" id="GO:0009007">
    <property type="term" value="F:site-specific DNA-methyltransferase (adenine-specific) activity"/>
    <property type="evidence" value="ECO:0007669"/>
    <property type="project" value="UniProtKB-EC"/>
</dbReference>
<dbReference type="PANTHER" id="PTHR30481">
    <property type="entry name" value="DNA ADENINE METHYLASE"/>
    <property type="match status" value="1"/>
</dbReference>
<organism evidence="4 5">
    <name type="scientific">Porphyromonas somerae</name>
    <dbReference type="NCBI Taxonomy" id="322095"/>
    <lineage>
        <taxon>Bacteria</taxon>
        <taxon>Pseudomonadati</taxon>
        <taxon>Bacteroidota</taxon>
        <taxon>Bacteroidia</taxon>
        <taxon>Bacteroidales</taxon>
        <taxon>Porphyromonadaceae</taxon>
        <taxon>Porphyromonas</taxon>
    </lineage>
</organism>
<sequence>MRTPITYYGGKQTMLKHILPLIPSHTLYTESFCGGAAVFFAKDPSDGEVINDLNQQMTNFYEMLKTEYDLLKARVDVTVHSRDIHAHAAHILEYPQFFTRMDRAWAVWALSKMSFASMLDGTFGYDFGGGMPKKLRNAKEEFGEHLARRLDNVTIENRDALEVIRCYDTPDTFHFVDPPYVGSDCGHYEGVFGESHLLALLDLLAEVKGKFMLTMFPDDNIERYATEHGWHIHRIERTISASKTSRRKQEEWMVCNYVKEEEPTLFD</sequence>
<dbReference type="GO" id="GO:0032259">
    <property type="term" value="P:methylation"/>
    <property type="evidence" value="ECO:0007669"/>
    <property type="project" value="UniProtKB-KW"/>
</dbReference>
<dbReference type="GO" id="GO:1904047">
    <property type="term" value="F:S-adenosyl-L-methionine binding"/>
    <property type="evidence" value="ECO:0007669"/>
    <property type="project" value="TreeGrafter"/>
</dbReference>
<dbReference type="PRINTS" id="PR00505">
    <property type="entry name" value="D12N6MTFRASE"/>
</dbReference>